<protein>
    <submittedName>
        <fullName evidence="5">Uncharacterized protein</fullName>
    </submittedName>
</protein>
<dbReference type="PANTHER" id="PTHR43201:SF8">
    <property type="entry name" value="ACYL-COA SYNTHETASE FAMILY MEMBER 3"/>
    <property type="match status" value="1"/>
</dbReference>
<dbReference type="InterPro" id="IPR029069">
    <property type="entry name" value="HotDog_dom_sf"/>
</dbReference>
<comment type="similarity">
    <text evidence="1">Belongs to the ATP-dependent AMP-binding enzyme family.</text>
</comment>
<dbReference type="SUPFAM" id="SSF56801">
    <property type="entry name" value="Acetyl-CoA synthetase-like"/>
    <property type="match status" value="1"/>
</dbReference>
<evidence type="ECO:0000313" key="6">
    <source>
        <dbReference type="Proteomes" id="UP000186878"/>
    </source>
</evidence>
<dbReference type="GO" id="GO:0006631">
    <property type="term" value="P:fatty acid metabolic process"/>
    <property type="evidence" value="ECO:0007669"/>
    <property type="project" value="TreeGrafter"/>
</dbReference>
<dbReference type="PANTHER" id="PTHR43201">
    <property type="entry name" value="ACYL-COA SYNTHETASE"/>
    <property type="match status" value="1"/>
</dbReference>
<evidence type="ECO:0000259" key="4">
    <source>
        <dbReference type="Pfam" id="PF22818"/>
    </source>
</evidence>
<comment type="caution">
    <text evidence="5">The sequence shown here is derived from an EMBL/GenBank/DDBJ whole genome shotgun (WGS) entry which is preliminary data.</text>
</comment>
<evidence type="ECO:0000256" key="1">
    <source>
        <dbReference type="ARBA" id="ARBA00006432"/>
    </source>
</evidence>
<keyword evidence="6" id="KW-1185">Reference proteome</keyword>
<gene>
    <name evidence="5" type="ORF">BTW07_00060</name>
</gene>
<dbReference type="RefSeq" id="WP_075568112.1">
    <property type="nucleotide sequence ID" value="NZ_MSDO01000001.1"/>
</dbReference>
<dbReference type="InterPro" id="IPR045851">
    <property type="entry name" value="AMP-bd_C_sf"/>
</dbReference>
<dbReference type="SUPFAM" id="SSF54637">
    <property type="entry name" value="Thioesterase/thiol ester dehydrase-isomerase"/>
    <property type="match status" value="1"/>
</dbReference>
<evidence type="ECO:0000259" key="3">
    <source>
        <dbReference type="Pfam" id="PF00501"/>
    </source>
</evidence>
<sequence>MTFRELTERPWRHRSAAEVFAWIPPAGAAPARWFTVGEWHARIGAWQQHLLDTPNESGIWRLFEPDPIEFSAALIAIWERGERVVLPADNQPETLANLRATGVALGAPPPAHEDDAPTELPSRPPRWSSRSLPDIAVSLYTSGSSGEPQRLDKRFDQLDAELATQASLWPLRSQLVVSQVSHQHIYGLLFSILRPLCEASPFAAQTCRYPETLRTWLQSSRTAGRRIILVSAPPALSRLPEALDWKPVSAALETIYSSGAPLSKGASDQVHELLGKPVHEVYGSSETGGIAWRIQRHGPDWIALPGVDVRHDEDNRLWLRSRHLASPDQWQRQADRIALTEAGFELLGRADRIVKIGGKRISLTAMDRALATLPGVERARTWTLQRRELRLAAVIQLTPGTMPHDHRHHRAMVKRLRRALAAHFETPALPRYWRFVDHWPTNTQGKLSAEIRQRLFRDLEDRRAPRWLGEHPHQNGWKITLEVPERCAFVDGHFDGQPVLPGIALVQWAMQQARRLFALRSDFAGLERLRFPQPLLPGDRFEMTLDHRHGDANESLRIDCDSQRGKHVTGRIALVTRQEWER</sequence>
<dbReference type="Proteomes" id="UP000186878">
    <property type="component" value="Unassembled WGS sequence"/>
</dbReference>
<dbReference type="Pfam" id="PF22818">
    <property type="entry name" value="ApeI-like"/>
    <property type="match status" value="1"/>
</dbReference>
<dbReference type="Gene3D" id="3.10.129.10">
    <property type="entry name" value="Hotdog Thioesterase"/>
    <property type="match status" value="1"/>
</dbReference>
<feature type="domain" description="ApeI dehydratase-like" evidence="4">
    <location>
        <begin position="474"/>
        <end position="570"/>
    </location>
</feature>
<dbReference type="InterPro" id="IPR042099">
    <property type="entry name" value="ANL_N_sf"/>
</dbReference>
<dbReference type="GO" id="GO:0031956">
    <property type="term" value="F:medium-chain fatty acid-CoA ligase activity"/>
    <property type="evidence" value="ECO:0007669"/>
    <property type="project" value="TreeGrafter"/>
</dbReference>
<feature type="region of interest" description="Disordered" evidence="2">
    <location>
        <begin position="104"/>
        <end position="129"/>
    </location>
</feature>
<dbReference type="AlphaFoldDB" id="A0A1Q8SX06"/>
<dbReference type="InterPro" id="IPR000873">
    <property type="entry name" value="AMP-dep_synth/lig_dom"/>
</dbReference>
<dbReference type="Gene3D" id="3.30.300.30">
    <property type="match status" value="1"/>
</dbReference>
<proteinExistence type="inferred from homology"/>
<accession>A0A1Q8SX06</accession>
<feature type="domain" description="AMP-dependent synthetase/ligase" evidence="3">
    <location>
        <begin position="119"/>
        <end position="293"/>
    </location>
</feature>
<evidence type="ECO:0000313" key="5">
    <source>
        <dbReference type="EMBL" id="OLO05940.1"/>
    </source>
</evidence>
<reference evidence="5 6" key="1">
    <citation type="submission" date="2016-12" db="EMBL/GenBank/DDBJ databases">
        <title>Draft genome sequences of strains Salinicola socius SMB35, Salinicola sp. MH3R3-1 and Chromohalobacter sp. SMB17 from the Verkhnekamsk potash mining region of Russia.</title>
        <authorList>
            <person name="Mavrodi D.V."/>
            <person name="Olsson B.E."/>
            <person name="Korsakova E.S."/>
            <person name="Pyankova A."/>
            <person name="Mavrodi O.V."/>
            <person name="Plotnikova E.G."/>
        </authorList>
    </citation>
    <scope>NUCLEOTIDE SEQUENCE [LARGE SCALE GENOMIC DNA]</scope>
    <source>
        <strain evidence="5 6">SMB35</strain>
    </source>
</reference>
<organism evidence="5 6">
    <name type="scientific">Salinicola socius</name>
    <dbReference type="NCBI Taxonomy" id="404433"/>
    <lineage>
        <taxon>Bacteria</taxon>
        <taxon>Pseudomonadati</taxon>
        <taxon>Pseudomonadota</taxon>
        <taxon>Gammaproteobacteria</taxon>
        <taxon>Oceanospirillales</taxon>
        <taxon>Halomonadaceae</taxon>
        <taxon>Salinicola</taxon>
    </lineage>
</organism>
<evidence type="ECO:0000256" key="2">
    <source>
        <dbReference type="SAM" id="MobiDB-lite"/>
    </source>
</evidence>
<dbReference type="EMBL" id="MSDO01000001">
    <property type="protein sequence ID" value="OLO05940.1"/>
    <property type="molecule type" value="Genomic_DNA"/>
</dbReference>
<dbReference type="STRING" id="404433.BTW07_00060"/>
<name>A0A1Q8SX06_9GAMM</name>
<dbReference type="Pfam" id="PF00501">
    <property type="entry name" value="AMP-binding"/>
    <property type="match status" value="1"/>
</dbReference>
<dbReference type="Gene3D" id="3.40.50.12780">
    <property type="entry name" value="N-terminal domain of ligase-like"/>
    <property type="match status" value="1"/>
</dbReference>
<dbReference type="OrthoDB" id="9787658at2"/>
<dbReference type="InterPro" id="IPR054545">
    <property type="entry name" value="ApeI-like"/>
</dbReference>